<accession>A0A427T2G1</accession>
<evidence type="ECO:0000313" key="3">
    <source>
        <dbReference type="Proteomes" id="UP000267081"/>
    </source>
</evidence>
<dbReference type="EMBL" id="RSEC01000059">
    <property type="protein sequence ID" value="RSD12121.1"/>
    <property type="molecule type" value="Genomic_DNA"/>
</dbReference>
<reference evidence="2 3" key="1">
    <citation type="submission" date="2018-12" db="EMBL/GenBank/DDBJ databases">
        <title>Amycolatopsis eburnea sp. nov. actinomycete associate with arbuscular mycorrhiza fungal spore.</title>
        <authorList>
            <person name="Lumyong S."/>
            <person name="Chaiya L."/>
        </authorList>
    </citation>
    <scope>NUCLEOTIDE SEQUENCE [LARGE SCALE GENOMIC DNA]</scope>
    <source>
        <strain evidence="2 3">GLM-1</strain>
    </source>
</reference>
<evidence type="ECO:0000256" key="1">
    <source>
        <dbReference type="SAM" id="MobiDB-lite"/>
    </source>
</evidence>
<protein>
    <submittedName>
        <fullName evidence="2">Uncharacterized protein</fullName>
    </submittedName>
</protein>
<gene>
    <name evidence="2" type="ORF">EIY87_35295</name>
</gene>
<organism evidence="2 3">
    <name type="scientific">Amycolatopsis eburnea</name>
    <dbReference type="NCBI Taxonomy" id="2267691"/>
    <lineage>
        <taxon>Bacteria</taxon>
        <taxon>Bacillati</taxon>
        <taxon>Actinomycetota</taxon>
        <taxon>Actinomycetes</taxon>
        <taxon>Pseudonocardiales</taxon>
        <taxon>Pseudonocardiaceae</taxon>
        <taxon>Amycolatopsis</taxon>
    </lineage>
</organism>
<comment type="caution">
    <text evidence="2">The sequence shown here is derived from an EMBL/GenBank/DDBJ whole genome shotgun (WGS) entry which is preliminary data.</text>
</comment>
<proteinExistence type="predicted"/>
<dbReference type="AlphaFoldDB" id="A0A427T2G1"/>
<feature type="compositionally biased region" description="Low complexity" evidence="1">
    <location>
        <begin position="1"/>
        <end position="12"/>
    </location>
</feature>
<feature type="region of interest" description="Disordered" evidence="1">
    <location>
        <begin position="1"/>
        <end position="68"/>
    </location>
</feature>
<evidence type="ECO:0000313" key="2">
    <source>
        <dbReference type="EMBL" id="RSD12121.1"/>
    </source>
</evidence>
<name>A0A427T2G1_9PSEU</name>
<sequence>MPGDDGPHPGVVVDDENLPAAGQRRIHRGLLRRRPAATPRPAPMVPHLRRGGQSSAAGDGVRRPRPSA</sequence>
<keyword evidence="3" id="KW-1185">Reference proteome</keyword>
<feature type="compositionally biased region" description="Basic residues" evidence="1">
    <location>
        <begin position="24"/>
        <end position="35"/>
    </location>
</feature>
<dbReference type="Proteomes" id="UP000267081">
    <property type="component" value="Unassembled WGS sequence"/>
</dbReference>